<feature type="repeat" description="WD" evidence="3">
    <location>
        <begin position="202"/>
        <end position="243"/>
    </location>
</feature>
<dbReference type="PROSITE" id="PS00678">
    <property type="entry name" value="WD_REPEATS_1"/>
    <property type="match status" value="1"/>
</dbReference>
<reference evidence="4 5" key="1">
    <citation type="submission" date="2016-05" db="EMBL/GenBank/DDBJ databases">
        <title>Genome sequencing reveals origins of a unique bacterial endosymbiosis in the earliest lineages of terrestrial Fungi.</title>
        <authorList>
            <consortium name="DOE Joint Genome Institute"/>
            <person name="Uehling J."/>
            <person name="Gryganskyi A."/>
            <person name="Hameed K."/>
            <person name="Tschaplinski T."/>
            <person name="Misztal P."/>
            <person name="Wu S."/>
            <person name="Desiro A."/>
            <person name="Vande Pol N."/>
            <person name="Du Z.-Y."/>
            <person name="Zienkiewicz A."/>
            <person name="Zienkiewicz K."/>
            <person name="Morin E."/>
            <person name="Tisserant E."/>
            <person name="Splivallo R."/>
            <person name="Hainaut M."/>
            <person name="Henrissat B."/>
            <person name="Ohm R."/>
            <person name="Kuo A."/>
            <person name="Yan J."/>
            <person name="Lipzen A."/>
            <person name="Nolan M."/>
            <person name="Labutti K."/>
            <person name="Barry K."/>
            <person name="Goldstein A."/>
            <person name="Labbe J."/>
            <person name="Schadt C."/>
            <person name="Tuskan G."/>
            <person name="Grigoriev I."/>
            <person name="Martin F."/>
            <person name="Vilgalys R."/>
            <person name="Bonito G."/>
        </authorList>
    </citation>
    <scope>NUCLEOTIDE SEQUENCE [LARGE SCALE GENOMIC DNA]</scope>
    <source>
        <strain evidence="4 5">AG-77</strain>
    </source>
</reference>
<dbReference type="PROSITE" id="PS50082">
    <property type="entry name" value="WD_REPEATS_2"/>
    <property type="match status" value="4"/>
</dbReference>
<protein>
    <submittedName>
        <fullName evidence="4">WD40 repeat-like protein</fullName>
    </submittedName>
</protein>
<evidence type="ECO:0000256" key="2">
    <source>
        <dbReference type="ARBA" id="ARBA00022737"/>
    </source>
</evidence>
<dbReference type="PRINTS" id="PR00320">
    <property type="entry name" value="GPROTEINBRPT"/>
</dbReference>
<dbReference type="CDD" id="cd00200">
    <property type="entry name" value="WD40"/>
    <property type="match status" value="1"/>
</dbReference>
<evidence type="ECO:0000256" key="3">
    <source>
        <dbReference type="PROSITE-ProRule" id="PRU00221"/>
    </source>
</evidence>
<dbReference type="InterPro" id="IPR020472">
    <property type="entry name" value="WD40_PAC1"/>
</dbReference>
<dbReference type="EMBL" id="KV442013">
    <property type="protein sequence ID" value="OAQ35766.1"/>
    <property type="molecule type" value="Genomic_DNA"/>
</dbReference>
<organism evidence="4 5">
    <name type="scientific">Linnemannia elongata AG-77</name>
    <dbReference type="NCBI Taxonomy" id="1314771"/>
    <lineage>
        <taxon>Eukaryota</taxon>
        <taxon>Fungi</taxon>
        <taxon>Fungi incertae sedis</taxon>
        <taxon>Mucoromycota</taxon>
        <taxon>Mortierellomycotina</taxon>
        <taxon>Mortierellomycetes</taxon>
        <taxon>Mortierellales</taxon>
        <taxon>Mortierellaceae</taxon>
        <taxon>Linnemannia</taxon>
    </lineage>
</organism>
<dbReference type="Proteomes" id="UP000078512">
    <property type="component" value="Unassembled WGS sequence"/>
</dbReference>
<evidence type="ECO:0000256" key="1">
    <source>
        <dbReference type="ARBA" id="ARBA00022574"/>
    </source>
</evidence>
<dbReference type="PANTHER" id="PTHR19879:SF9">
    <property type="entry name" value="TRANSCRIPTION INITIATION FACTOR TFIID SUBUNIT 5"/>
    <property type="match status" value="1"/>
</dbReference>
<dbReference type="SMART" id="SM00320">
    <property type="entry name" value="WD40"/>
    <property type="match status" value="8"/>
</dbReference>
<dbReference type="InterPro" id="IPR019775">
    <property type="entry name" value="WD40_repeat_CS"/>
</dbReference>
<gene>
    <name evidence="4" type="ORF">K457DRAFT_1891160</name>
</gene>
<keyword evidence="5" id="KW-1185">Reference proteome</keyword>
<dbReference type="PROSITE" id="PS50294">
    <property type="entry name" value="WD_REPEATS_REGION"/>
    <property type="match status" value="4"/>
</dbReference>
<name>A0A197KGG4_9FUNG</name>
<dbReference type="Gene3D" id="2.130.10.10">
    <property type="entry name" value="YVTN repeat-like/Quinoprotein amine dehydrogenase"/>
    <property type="match status" value="3"/>
</dbReference>
<dbReference type="InterPro" id="IPR036322">
    <property type="entry name" value="WD40_repeat_dom_sf"/>
</dbReference>
<feature type="non-terminal residue" evidence="4">
    <location>
        <position position="391"/>
    </location>
</feature>
<dbReference type="Pfam" id="PF00400">
    <property type="entry name" value="WD40"/>
    <property type="match status" value="6"/>
</dbReference>
<dbReference type="AlphaFoldDB" id="A0A197KGG4"/>
<keyword evidence="1 3" id="KW-0853">WD repeat</keyword>
<dbReference type="OrthoDB" id="687049at2759"/>
<keyword evidence="2" id="KW-0677">Repeat</keyword>
<dbReference type="STRING" id="1314771.A0A197KGG4"/>
<accession>A0A197KGG4</accession>
<dbReference type="InterPro" id="IPR015943">
    <property type="entry name" value="WD40/YVTN_repeat-like_dom_sf"/>
</dbReference>
<proteinExistence type="predicted"/>
<feature type="repeat" description="WD" evidence="3">
    <location>
        <begin position="116"/>
        <end position="157"/>
    </location>
</feature>
<feature type="repeat" description="WD" evidence="3">
    <location>
        <begin position="33"/>
        <end position="65"/>
    </location>
</feature>
<evidence type="ECO:0000313" key="4">
    <source>
        <dbReference type="EMBL" id="OAQ35766.1"/>
    </source>
</evidence>
<sequence length="391" mass="42578">MEFSPDGRQLITGHIDGNLRLWDTMSGSPGPVLRGHTDMVVQVRFSPDGQLIASGGTDSTVRLWDSSLCTLISLYSTSRPVFDVSFSSDGLTLALADSCNKVRLWDGSSNGSSVGQPGHSYSVESVAYLPTGQSVLSGGLDKTVRKWDTLTGALESTHVLTGLSSEVLFVQKLSPDTQQSACCFDETIHLQDLQTGVVELFLEGHTDDIKKVAHSPCGRWIASTSKDGSVRLWDLHNGGQGHVLFETNAEFNAASAFTSTGLRLAVGFIDGTVNIYDTQSKELLTTTTIEDQRVRALAYSPNNLELAIGCQGGVVVFWDRQSDEPGHVLHFGTDAVCCITYSPWKDWLAFGGDDMRVHLCRRCQSESSDMEALWCVVFVVEGVLDWVWDIA</sequence>
<dbReference type="SUPFAM" id="SSF50978">
    <property type="entry name" value="WD40 repeat-like"/>
    <property type="match status" value="2"/>
</dbReference>
<feature type="repeat" description="WD" evidence="3">
    <location>
        <begin position="1"/>
        <end position="23"/>
    </location>
</feature>
<dbReference type="PANTHER" id="PTHR19879">
    <property type="entry name" value="TRANSCRIPTION INITIATION FACTOR TFIID"/>
    <property type="match status" value="1"/>
</dbReference>
<dbReference type="InterPro" id="IPR001680">
    <property type="entry name" value="WD40_rpt"/>
</dbReference>
<evidence type="ECO:0000313" key="5">
    <source>
        <dbReference type="Proteomes" id="UP000078512"/>
    </source>
</evidence>